<protein>
    <recommendedName>
        <fullName evidence="3">Zorya protein ZorC EH domain-containing protein</fullName>
    </recommendedName>
</protein>
<proteinExistence type="predicted"/>
<evidence type="ECO:0000313" key="2">
    <source>
        <dbReference type="Proteomes" id="UP001213721"/>
    </source>
</evidence>
<dbReference type="Proteomes" id="UP001213721">
    <property type="component" value="Chromosome"/>
</dbReference>
<organism evidence="1 2">
    <name type="scientific">Aeromonas allosaccharophila</name>
    <dbReference type="NCBI Taxonomy" id="656"/>
    <lineage>
        <taxon>Bacteria</taxon>
        <taxon>Pseudomonadati</taxon>
        <taxon>Pseudomonadota</taxon>
        <taxon>Gammaproteobacteria</taxon>
        <taxon>Aeromonadales</taxon>
        <taxon>Aeromonadaceae</taxon>
        <taxon>Aeromonas</taxon>
    </lineage>
</organism>
<sequence>MGRKMVGNLTTVTSNLDNFMVGLLCCAHASASTDQLDLIQINYLRAEQLAAYLRLAAGNENFLGITRAKANFKNGQLPLGKTEAAQILSNQLSYGLWGLYSTAMQVAGLIAGPERLLTDQGRALVAEMVTCMGEDQWQSFNALAQNNQVIVSDVEALAPAFNSMLRDTPLRRSVVQALLNWQSAKPLQLELYSKTTDYLSHFSGEISVPVFCEWLHEQTETSDALRVTIAQIQSLEPLLILAATLMEWLQGQKGSDRAALLDILQPRLEGLSFSGAWQEVAKLPHRSFLSRLFESGNAHDADALLSCVLEQNKLVMQQRGGAAWLEWQGDALRVRVANDRASIPESLSLHCHGRWRNSYFIGSFLQIARQAV</sequence>
<name>A0AAX3NY42_9GAMM</name>
<gene>
    <name evidence="1" type="ORF">PYU98_10500</name>
</gene>
<evidence type="ECO:0000313" key="1">
    <source>
        <dbReference type="EMBL" id="WED78606.1"/>
    </source>
</evidence>
<dbReference type="AlphaFoldDB" id="A0AAX3NY42"/>
<dbReference type="EMBL" id="CP118988">
    <property type="protein sequence ID" value="WED78606.1"/>
    <property type="molecule type" value="Genomic_DNA"/>
</dbReference>
<accession>A0AAX3NY42</accession>
<reference evidence="1" key="1">
    <citation type="submission" date="2023-02" db="EMBL/GenBank/DDBJ databases">
        <title>The sequence of Aeromonas allosaccharophila K520.</title>
        <authorList>
            <person name="Luo X."/>
        </authorList>
    </citation>
    <scope>NUCLEOTIDE SEQUENCE</scope>
    <source>
        <strain evidence="1">K520</strain>
    </source>
</reference>
<dbReference type="RefSeq" id="WP_275058165.1">
    <property type="nucleotide sequence ID" value="NZ_CP118988.1"/>
</dbReference>
<evidence type="ECO:0008006" key="3">
    <source>
        <dbReference type="Google" id="ProtNLM"/>
    </source>
</evidence>